<dbReference type="PANTHER" id="PTHR37809">
    <property type="entry name" value="RIBOSOMAL PROTEIN S12 METHYLTHIOTRANSFERASE ACCESSORY FACTOR YCAO"/>
    <property type="match status" value="1"/>
</dbReference>
<dbReference type="NCBIfam" id="TIGR03266">
    <property type="entry name" value="methan_mark_1"/>
    <property type="match status" value="1"/>
</dbReference>
<dbReference type="InterPro" id="IPR017667">
    <property type="entry name" value="Methan_mark_1"/>
</dbReference>
<dbReference type="PANTHER" id="PTHR37809:SF1">
    <property type="entry name" value="RIBOSOMAL PROTEIN S12 METHYLTHIOTRANSFERASE ACCESSORY FACTOR YCAO"/>
    <property type="match status" value="1"/>
</dbReference>
<reference evidence="2" key="1">
    <citation type="submission" date="2016-03" db="EMBL/GenBank/DDBJ databases">
        <authorList>
            <person name="Borrel G."/>
            <person name="Mccann A."/>
            <person name="O'Toole P.W."/>
        </authorList>
    </citation>
    <scope>NUCLEOTIDE SEQUENCE</scope>
    <source>
        <strain evidence="2">183</strain>
    </source>
</reference>
<name>A0A8J8PD49_9ARCH</name>
<dbReference type="AlphaFoldDB" id="A0A8J8PD49"/>
<dbReference type="PROSITE" id="PS51664">
    <property type="entry name" value="YCAO"/>
    <property type="match status" value="1"/>
</dbReference>
<evidence type="ECO:0000259" key="1">
    <source>
        <dbReference type="PROSITE" id="PS51664"/>
    </source>
</evidence>
<evidence type="ECO:0000313" key="3">
    <source>
        <dbReference type="Proteomes" id="UP000752814"/>
    </source>
</evidence>
<dbReference type="Proteomes" id="UP000752814">
    <property type="component" value="Unassembled WGS sequence"/>
</dbReference>
<proteinExistence type="predicted"/>
<dbReference type="EMBL" id="LVVT01000014">
    <property type="protein sequence ID" value="TQS82993.1"/>
    <property type="molecule type" value="Genomic_DNA"/>
</dbReference>
<organism evidence="2 3">
    <name type="scientific">Candidatus Methanomassiliicoccus intestinalis</name>
    <dbReference type="NCBI Taxonomy" id="1406512"/>
    <lineage>
        <taxon>Archaea</taxon>
        <taxon>Methanobacteriati</taxon>
        <taxon>Thermoplasmatota</taxon>
        <taxon>Thermoplasmata</taxon>
        <taxon>Methanomassiliicoccales</taxon>
        <taxon>Methanomassiliicoccaceae</taxon>
        <taxon>Methanomassiliicoccus</taxon>
    </lineage>
</organism>
<comment type="caution">
    <text evidence="2">The sequence shown here is derived from an EMBL/GenBank/DDBJ whole genome shotgun (WGS) entry which is preliminary data.</text>
</comment>
<dbReference type="RefSeq" id="WP_400194727.1">
    <property type="nucleotide sequence ID" value="NZ_CAYAYE010000014.1"/>
</dbReference>
<gene>
    <name evidence="2" type="ORF">A3207_03370</name>
</gene>
<dbReference type="Gene3D" id="3.30.1330.230">
    <property type="match status" value="2"/>
</dbReference>
<dbReference type="Pfam" id="PF02624">
    <property type="entry name" value="YcaO"/>
    <property type="match status" value="1"/>
</dbReference>
<feature type="domain" description="YcaO" evidence="1">
    <location>
        <begin position="70"/>
        <end position="399"/>
    </location>
</feature>
<dbReference type="NCBIfam" id="TIGR00702">
    <property type="entry name" value="YcaO-type kinase domain"/>
    <property type="match status" value="1"/>
</dbReference>
<evidence type="ECO:0000313" key="2">
    <source>
        <dbReference type="EMBL" id="TQS82993.1"/>
    </source>
</evidence>
<dbReference type="InterPro" id="IPR003776">
    <property type="entry name" value="YcaO-like_dom"/>
</dbReference>
<protein>
    <recommendedName>
        <fullName evidence="1">YcaO domain-containing protein</fullName>
    </recommendedName>
</protein>
<accession>A0A8J8PD49</accession>
<sequence>MKLGPTPKKYTHGGHHAVDPETTLKRIEPLAEVAGITRTADITDLDRIGIPVFSSIRPSAESGAISVYNGKGLTKDEAKVSSIMEGIERYCAEQGGMQVVRAGVEEFTAANNAVHPMDLILPQGAAYTLSRYQVGWVKGTELNSMSEMWVPASAVFHPYSSKLDMMLFRTSTNGLASGNTLEEAILHGLLEVVERDSWSFTEYYRRVNGDIEIPGSGPVKDLVDKFTAKGIEVHLKDLTSDIGIPTIAAATDDVEMQDPALLTLGIGTHLDPELAAVKALLEVAQSRLTQIHGAREDTVRGEAARKLGYERMRRINKMWLEDSENSISLDSFPDQVTDDIFDDLQITRARLNAKGLNRTIIVDLTREEIGIPVVKVIVPGMEVFAIDDERVGLRMMNGR</sequence>